<proteinExistence type="predicted"/>
<keyword evidence="8" id="KW-1185">Reference proteome</keyword>
<evidence type="ECO:0000259" key="5">
    <source>
        <dbReference type="PROSITE" id="PS50179"/>
    </source>
</evidence>
<gene>
    <name evidence="7" type="ORF">O3P69_015060</name>
</gene>
<dbReference type="AlphaFoldDB" id="A0AAW0T3H0"/>
<name>A0AAW0T3H0_SCYPA</name>
<evidence type="ECO:0000256" key="2">
    <source>
        <dbReference type="ARBA" id="ARBA00023125"/>
    </source>
</evidence>
<dbReference type="Gene3D" id="1.10.10.60">
    <property type="entry name" value="Homeodomain-like"/>
    <property type="match status" value="3"/>
</dbReference>
<comment type="caution">
    <text evidence="7">The sequence shown here is derived from an EMBL/GenBank/DDBJ whole genome shotgun (WGS) entry which is preliminary data.</text>
</comment>
<dbReference type="PROSITE" id="PS51253">
    <property type="entry name" value="HTH_CENPB"/>
    <property type="match status" value="2"/>
</dbReference>
<comment type="subcellular location">
    <subcellularLocation>
        <location evidence="1">Nucleus</location>
    </subcellularLocation>
</comment>
<protein>
    <recommendedName>
        <fullName evidence="9">HTH CENPB-type domain-containing protein</fullName>
    </recommendedName>
</protein>
<evidence type="ECO:0000256" key="4">
    <source>
        <dbReference type="SAM" id="MobiDB-lite"/>
    </source>
</evidence>
<evidence type="ECO:0000256" key="1">
    <source>
        <dbReference type="ARBA" id="ARBA00004123"/>
    </source>
</evidence>
<evidence type="ECO:0000256" key="3">
    <source>
        <dbReference type="ARBA" id="ARBA00023242"/>
    </source>
</evidence>
<dbReference type="PROSITE" id="PS50179">
    <property type="entry name" value="VHS"/>
    <property type="match status" value="1"/>
</dbReference>
<evidence type="ECO:0000259" key="6">
    <source>
        <dbReference type="PROSITE" id="PS51253"/>
    </source>
</evidence>
<dbReference type="Pfam" id="PF03221">
    <property type="entry name" value="HTH_Tnp_Tc5"/>
    <property type="match status" value="2"/>
</dbReference>
<feature type="region of interest" description="Disordered" evidence="4">
    <location>
        <begin position="63"/>
        <end position="97"/>
    </location>
</feature>
<sequence length="910" mass="103785">MSPRACLPLSVKLKLLADQEKGFGPKCLMKKYNIKKSTYYRILSEKEAIRNFALRSEFKNKLETDEEEGDNHPGNVENEVKQEIKEDESQEERQCDTPQSFEGVNKAVMQWYSEKEAEGVEVNKADIDEAAEQLAQKLGFTDFKLNSSGWPLRFRKAQSIVKTPSTENVNDEEKETPKPKVRKDLRIQDQITAFQRLQAGETAQRIADDLGVSKSTILRVKKRLKDTLFTPSLDPKYQIRVESLKTRKKNESAVKEKLNFCKEENSMSETSHDSDSNKESLWASIEQRKRLRCIKNGMSNKERGLNQEEKIEAIAQYKSGITVKEIARNFGVSISTIQRVKKKFSKSHKISMKNYLKLEQKVNVLERLDEGESIVEIADDLRVNETTIRSIKKNKIKIMNVYRASLSSIGLPLSPPQKIVSVNEKIEERLLAWINDMKQKKMPLSTAMIQKKALMIQVNIAQEEGSSSSQTFTPTRDWLDTFKRQHDIQQIIDEDSESGSDSYDERYCKAGPKSMKRRIIGHKKGHGPFNSTQHTSAPPEVGMKLSQFAAGLREMYLDSSLPADPYRCNVFTPRVLLIRSEEEEDVIKKYTTPDVKNEPVSEEETWLTAHTNPYSDSDWEEENWDTHSLTEVGKSKDSVRKKRKKTSSEYNKKRRRLSDGDNSDDKSVADYNRSNFVSVPIKQEPQSSLDSVHSNVPMAVLPAGSTYVPPLPMFQMQAGGLTVFMPESQQMMMQHPINYPHNNSSELFMNQQQIRGRTVASSPSCQFSDIQSEASVEPNIRQDNENMIVMPLGRDLCEPEKSRQFPLSHPDSVVCDSLEKAKRDRAAAIAESIGNTVEGSSNKMLSVLTFKLLELNNKNLICDERIEKAREDYEKTVAHIEAEKKINDKEIDKVLAAIQEWKEAKSHSST</sequence>
<dbReference type="InterPro" id="IPR006600">
    <property type="entry name" value="HTH_CenpB_DNA-bd_dom"/>
</dbReference>
<feature type="domain" description="VHS" evidence="5">
    <location>
        <begin position="814"/>
        <end position="910"/>
    </location>
</feature>
<dbReference type="GO" id="GO:0043130">
    <property type="term" value="F:ubiquitin binding"/>
    <property type="evidence" value="ECO:0007669"/>
    <property type="project" value="InterPro"/>
</dbReference>
<dbReference type="SMART" id="SM00674">
    <property type="entry name" value="CENPB"/>
    <property type="match status" value="2"/>
</dbReference>
<dbReference type="GO" id="GO:0035091">
    <property type="term" value="F:phosphatidylinositol binding"/>
    <property type="evidence" value="ECO:0007669"/>
    <property type="project" value="InterPro"/>
</dbReference>
<feature type="compositionally biased region" description="Basic and acidic residues" evidence="4">
    <location>
        <begin position="646"/>
        <end position="668"/>
    </location>
</feature>
<dbReference type="SUPFAM" id="SSF46689">
    <property type="entry name" value="Homeodomain-like"/>
    <property type="match status" value="4"/>
</dbReference>
<dbReference type="Proteomes" id="UP001487740">
    <property type="component" value="Unassembled WGS sequence"/>
</dbReference>
<dbReference type="EMBL" id="JARAKH010000039">
    <property type="protein sequence ID" value="KAK8381740.1"/>
    <property type="molecule type" value="Genomic_DNA"/>
</dbReference>
<dbReference type="InterPro" id="IPR002014">
    <property type="entry name" value="VHS_dom"/>
</dbReference>
<dbReference type="GO" id="GO:0003677">
    <property type="term" value="F:DNA binding"/>
    <property type="evidence" value="ECO:0007669"/>
    <property type="project" value="UniProtKB-KW"/>
</dbReference>
<dbReference type="InterPro" id="IPR050863">
    <property type="entry name" value="CenT-Element_Derived"/>
</dbReference>
<dbReference type="Gene3D" id="1.10.10.10">
    <property type="entry name" value="Winged helix-like DNA-binding domain superfamily/Winged helix DNA-binding domain"/>
    <property type="match status" value="2"/>
</dbReference>
<dbReference type="InterPro" id="IPR007889">
    <property type="entry name" value="HTH_Psq"/>
</dbReference>
<organism evidence="7 8">
    <name type="scientific">Scylla paramamosain</name>
    <name type="common">Mud crab</name>
    <dbReference type="NCBI Taxonomy" id="85552"/>
    <lineage>
        <taxon>Eukaryota</taxon>
        <taxon>Metazoa</taxon>
        <taxon>Ecdysozoa</taxon>
        <taxon>Arthropoda</taxon>
        <taxon>Crustacea</taxon>
        <taxon>Multicrustacea</taxon>
        <taxon>Malacostraca</taxon>
        <taxon>Eumalacostraca</taxon>
        <taxon>Eucarida</taxon>
        <taxon>Decapoda</taxon>
        <taxon>Pleocyemata</taxon>
        <taxon>Brachyura</taxon>
        <taxon>Eubrachyura</taxon>
        <taxon>Portunoidea</taxon>
        <taxon>Portunidae</taxon>
        <taxon>Portuninae</taxon>
        <taxon>Scylla</taxon>
    </lineage>
</organism>
<feature type="domain" description="HTH CENPB-type" evidence="6">
    <location>
        <begin position="414"/>
        <end position="492"/>
    </location>
</feature>
<feature type="region of interest" description="Disordered" evidence="4">
    <location>
        <begin position="589"/>
        <end position="671"/>
    </location>
</feature>
<dbReference type="Pfam" id="PF04218">
    <property type="entry name" value="CENP-B_N"/>
    <property type="match status" value="1"/>
</dbReference>
<keyword evidence="3" id="KW-0539">Nucleus</keyword>
<dbReference type="PANTHER" id="PTHR19303:SF73">
    <property type="entry name" value="PROTEIN PDC2"/>
    <property type="match status" value="1"/>
</dbReference>
<evidence type="ECO:0000313" key="7">
    <source>
        <dbReference type="EMBL" id="KAK8381747.1"/>
    </source>
</evidence>
<accession>A0AAW0T3H0</accession>
<dbReference type="Pfam" id="PF13384">
    <property type="entry name" value="HTH_23"/>
    <property type="match status" value="1"/>
</dbReference>
<dbReference type="GO" id="GO:0000150">
    <property type="term" value="F:DNA strand exchange activity"/>
    <property type="evidence" value="ECO:0007669"/>
    <property type="project" value="InterPro"/>
</dbReference>
<dbReference type="EMBL" id="JARAKH010000039">
    <property type="protein sequence ID" value="KAK8381747.1"/>
    <property type="molecule type" value="Genomic_DNA"/>
</dbReference>
<feature type="domain" description="HTH CENPB-type" evidence="6">
    <location>
        <begin position="92"/>
        <end position="164"/>
    </location>
</feature>
<dbReference type="EMBL" id="JARAKH010000039">
    <property type="protein sequence ID" value="KAK8381742.1"/>
    <property type="molecule type" value="Genomic_DNA"/>
</dbReference>
<evidence type="ECO:0000313" key="8">
    <source>
        <dbReference type="Proteomes" id="UP001487740"/>
    </source>
</evidence>
<dbReference type="EMBL" id="JARAKH010000039">
    <property type="protein sequence ID" value="KAK8381743.1"/>
    <property type="molecule type" value="Genomic_DNA"/>
</dbReference>
<dbReference type="InterPro" id="IPR036388">
    <property type="entry name" value="WH-like_DNA-bd_sf"/>
</dbReference>
<evidence type="ECO:0008006" key="9">
    <source>
        <dbReference type="Google" id="ProtNLM"/>
    </source>
</evidence>
<dbReference type="PANTHER" id="PTHR19303">
    <property type="entry name" value="TRANSPOSON"/>
    <property type="match status" value="1"/>
</dbReference>
<keyword evidence="2" id="KW-0238">DNA-binding</keyword>
<dbReference type="InterPro" id="IPR009057">
    <property type="entry name" value="Homeodomain-like_sf"/>
</dbReference>
<dbReference type="Pfam" id="PF02796">
    <property type="entry name" value="HTH_7"/>
    <property type="match status" value="1"/>
</dbReference>
<dbReference type="InterPro" id="IPR006120">
    <property type="entry name" value="Resolvase_HTH_dom"/>
</dbReference>
<dbReference type="GO" id="GO:0005634">
    <property type="term" value="C:nucleus"/>
    <property type="evidence" value="ECO:0007669"/>
    <property type="project" value="UniProtKB-SubCell"/>
</dbReference>
<dbReference type="EMBL" id="JARAKH010000039">
    <property type="protein sequence ID" value="KAK8381741.1"/>
    <property type="molecule type" value="Genomic_DNA"/>
</dbReference>
<reference evidence="7 8" key="1">
    <citation type="submission" date="2023-03" db="EMBL/GenBank/DDBJ databases">
        <title>High-quality genome of Scylla paramamosain provides insights in environmental adaptation.</title>
        <authorList>
            <person name="Zhang L."/>
        </authorList>
    </citation>
    <scope>NUCLEOTIDE SEQUENCE [LARGE SCALE GENOMIC DNA]</scope>
    <source>
        <strain evidence="7">LZ_2023a</strain>
        <tissue evidence="7">Muscle</tissue>
    </source>
</reference>